<organism evidence="1 2">
    <name type="scientific">Ixodes persulcatus</name>
    <name type="common">Taiga tick</name>
    <dbReference type="NCBI Taxonomy" id="34615"/>
    <lineage>
        <taxon>Eukaryota</taxon>
        <taxon>Metazoa</taxon>
        <taxon>Ecdysozoa</taxon>
        <taxon>Arthropoda</taxon>
        <taxon>Chelicerata</taxon>
        <taxon>Arachnida</taxon>
        <taxon>Acari</taxon>
        <taxon>Parasitiformes</taxon>
        <taxon>Ixodida</taxon>
        <taxon>Ixodoidea</taxon>
        <taxon>Ixodidae</taxon>
        <taxon>Ixodinae</taxon>
        <taxon>Ixodes</taxon>
    </lineage>
</organism>
<sequence>PIEQDENEQGTQENQPLFLAPLIEASRLDEAKSPSRVGSLGDVEDVPSYAGFFTVQPDMGSNMFFWFFPAKESPECAPVILWLAGGPGSSGMFGIFTEHGPFVLTDSGIPKLRESTWTTSFSVLYVDNPVGTGFSFTGKDQGYARNQTDVSRDMLEALQQFFTLFHELARNEFYVTGESFGGKYVPAVAYAIHTAVQPRIRINLKGIAIGNGLVELESMLDYADYLYQIGLADCSQAAIFRQWCDKAKHYIKHGRYADAANESPESAPVILWLSGGPGSSGMFGIFTEHGPFDLTDGGIPKLRQSTWTRSFSMLYVDNPVGTGFSFTETEQGYARNQSDVGRLMLEALQQFFTLFHEFAGNAFYVAGESFGGKYVAAVAYALHTAVEPRVQINLKGIAIGDGLVDLESMLDYADYFYQIGLADRGQAAIFRQWCDKAKYFIKIERYTEAVNIFDSMILCGVNTSCYFKQVTGFDNHFNYLYAKLPQELYYFVEFVQTPVVRNAIHVGNLSFSEGSPVVAAHLFEDIAKSVKPWLTTLMKAYKVLIYNGQLDIIVPYPLTVNMISSILWPGAKAISSAPRKIWMFPNGQDVAGYVRQVTNLTEVFVRNAGHFVPHDQPEAAFDMITNFVQGKAFDQ</sequence>
<comment type="caution">
    <text evidence="1">The sequence shown here is derived from an EMBL/GenBank/DDBJ whole genome shotgun (WGS) entry which is preliminary data.</text>
</comment>
<gene>
    <name evidence="1" type="ORF">HPB47_000788</name>
</gene>
<proteinExistence type="predicted"/>
<dbReference type="EMBL" id="JABSTQ010010102">
    <property type="protein sequence ID" value="KAG0423429.1"/>
    <property type="molecule type" value="Genomic_DNA"/>
</dbReference>
<accession>A0AC60PSP5</accession>
<evidence type="ECO:0000313" key="1">
    <source>
        <dbReference type="EMBL" id="KAG0423429.1"/>
    </source>
</evidence>
<dbReference type="Proteomes" id="UP000805193">
    <property type="component" value="Unassembled WGS sequence"/>
</dbReference>
<protein>
    <submittedName>
        <fullName evidence="1">Uncharacterized protein</fullName>
    </submittedName>
</protein>
<keyword evidence="2" id="KW-1185">Reference proteome</keyword>
<evidence type="ECO:0000313" key="2">
    <source>
        <dbReference type="Proteomes" id="UP000805193"/>
    </source>
</evidence>
<reference evidence="1 2" key="1">
    <citation type="journal article" date="2020" name="Cell">
        <title>Large-Scale Comparative Analyses of Tick Genomes Elucidate Their Genetic Diversity and Vector Capacities.</title>
        <authorList>
            <consortium name="Tick Genome and Microbiome Consortium (TIGMIC)"/>
            <person name="Jia N."/>
            <person name="Wang J."/>
            <person name="Shi W."/>
            <person name="Du L."/>
            <person name="Sun Y."/>
            <person name="Zhan W."/>
            <person name="Jiang J.F."/>
            <person name="Wang Q."/>
            <person name="Zhang B."/>
            <person name="Ji P."/>
            <person name="Bell-Sakyi L."/>
            <person name="Cui X.M."/>
            <person name="Yuan T.T."/>
            <person name="Jiang B.G."/>
            <person name="Yang W.F."/>
            <person name="Lam T.T."/>
            <person name="Chang Q.C."/>
            <person name="Ding S.J."/>
            <person name="Wang X.J."/>
            <person name="Zhu J.G."/>
            <person name="Ruan X.D."/>
            <person name="Zhao L."/>
            <person name="Wei J.T."/>
            <person name="Ye R.Z."/>
            <person name="Que T.C."/>
            <person name="Du C.H."/>
            <person name="Zhou Y.H."/>
            <person name="Cheng J.X."/>
            <person name="Dai P.F."/>
            <person name="Guo W.B."/>
            <person name="Han X.H."/>
            <person name="Huang E.J."/>
            <person name="Li L.F."/>
            <person name="Wei W."/>
            <person name="Gao Y.C."/>
            <person name="Liu J.Z."/>
            <person name="Shao H.Z."/>
            <person name="Wang X."/>
            <person name="Wang C.C."/>
            <person name="Yang T.C."/>
            <person name="Huo Q.B."/>
            <person name="Li W."/>
            <person name="Chen H.Y."/>
            <person name="Chen S.E."/>
            <person name="Zhou L.G."/>
            <person name="Ni X.B."/>
            <person name="Tian J.H."/>
            <person name="Sheng Y."/>
            <person name="Liu T."/>
            <person name="Pan Y.S."/>
            <person name="Xia L.Y."/>
            <person name="Li J."/>
            <person name="Zhao F."/>
            <person name="Cao W.C."/>
        </authorList>
    </citation>
    <scope>NUCLEOTIDE SEQUENCE [LARGE SCALE GENOMIC DNA]</scope>
    <source>
        <strain evidence="1">Iper-2018</strain>
    </source>
</reference>
<feature type="non-terminal residue" evidence="1">
    <location>
        <position position="1"/>
    </location>
</feature>
<name>A0AC60PSP5_IXOPE</name>